<dbReference type="AlphaFoldDB" id="A0A2H3CUL1"/>
<dbReference type="Proteomes" id="UP000217790">
    <property type="component" value="Unassembled WGS sequence"/>
</dbReference>
<reference evidence="2" key="1">
    <citation type="journal article" date="2017" name="Nat. Ecol. Evol.">
        <title>Genome expansion and lineage-specific genetic innovations in the forest pathogenic fungi Armillaria.</title>
        <authorList>
            <person name="Sipos G."/>
            <person name="Prasanna A.N."/>
            <person name="Walter M.C."/>
            <person name="O'Connor E."/>
            <person name="Balint B."/>
            <person name="Krizsan K."/>
            <person name="Kiss B."/>
            <person name="Hess J."/>
            <person name="Varga T."/>
            <person name="Slot J."/>
            <person name="Riley R."/>
            <person name="Boka B."/>
            <person name="Rigling D."/>
            <person name="Barry K."/>
            <person name="Lee J."/>
            <person name="Mihaltcheva S."/>
            <person name="LaButti K."/>
            <person name="Lipzen A."/>
            <person name="Waldron R."/>
            <person name="Moloney N.M."/>
            <person name="Sperisen C."/>
            <person name="Kredics L."/>
            <person name="Vagvoelgyi C."/>
            <person name="Patrignani A."/>
            <person name="Fitzpatrick D."/>
            <person name="Nagy I."/>
            <person name="Doyle S."/>
            <person name="Anderson J.B."/>
            <person name="Grigoriev I.V."/>
            <person name="Gueldener U."/>
            <person name="Muensterkoetter M."/>
            <person name="Nagy L.G."/>
        </authorList>
    </citation>
    <scope>NUCLEOTIDE SEQUENCE [LARGE SCALE GENOMIC DNA]</scope>
    <source>
        <strain evidence="2">Ar21-2</strain>
    </source>
</reference>
<keyword evidence="2" id="KW-1185">Reference proteome</keyword>
<dbReference type="STRING" id="47427.A0A2H3CUL1"/>
<sequence length="75" mass="8607">MTVLRPYRTPYRTVEHLQRYHYGTVTGDPYPSTTRNVYGRTRIRVRWASLVKTGTRCQKTAQSCLKQSKASAEGA</sequence>
<evidence type="ECO:0000313" key="2">
    <source>
        <dbReference type="Proteomes" id="UP000217790"/>
    </source>
</evidence>
<organism evidence="1 2">
    <name type="scientific">Armillaria gallica</name>
    <name type="common">Bulbous honey fungus</name>
    <name type="synonym">Armillaria bulbosa</name>
    <dbReference type="NCBI Taxonomy" id="47427"/>
    <lineage>
        <taxon>Eukaryota</taxon>
        <taxon>Fungi</taxon>
        <taxon>Dikarya</taxon>
        <taxon>Basidiomycota</taxon>
        <taxon>Agaricomycotina</taxon>
        <taxon>Agaricomycetes</taxon>
        <taxon>Agaricomycetidae</taxon>
        <taxon>Agaricales</taxon>
        <taxon>Marasmiineae</taxon>
        <taxon>Physalacriaceae</taxon>
        <taxon>Armillaria</taxon>
    </lineage>
</organism>
<accession>A0A2H3CUL1</accession>
<evidence type="ECO:0000313" key="1">
    <source>
        <dbReference type="EMBL" id="PBK85540.1"/>
    </source>
</evidence>
<dbReference type="InParanoid" id="A0A2H3CUL1"/>
<gene>
    <name evidence="1" type="ORF">ARMGADRAFT_558932</name>
</gene>
<proteinExistence type="predicted"/>
<protein>
    <submittedName>
        <fullName evidence="1">Uncharacterized protein</fullName>
    </submittedName>
</protein>
<name>A0A2H3CUL1_ARMGA</name>
<dbReference type="EMBL" id="KZ293690">
    <property type="protein sequence ID" value="PBK85540.1"/>
    <property type="molecule type" value="Genomic_DNA"/>
</dbReference>